<accession>A0A8H9ZSW6</accession>
<dbReference type="RefSeq" id="WP_049115908.1">
    <property type="nucleotide sequence ID" value="NZ_CABWPG010000016.1"/>
</dbReference>
<protein>
    <submittedName>
        <fullName evidence="2">Uncharacterized protein</fullName>
    </submittedName>
</protein>
<evidence type="ECO:0000313" key="3">
    <source>
        <dbReference type="Proteomes" id="UP000646540"/>
    </source>
</evidence>
<evidence type="ECO:0000313" key="2">
    <source>
        <dbReference type="EMBL" id="MBC5048895.1"/>
    </source>
</evidence>
<feature type="transmembrane region" description="Helical" evidence="1">
    <location>
        <begin position="181"/>
        <end position="202"/>
    </location>
</feature>
<evidence type="ECO:0000256" key="1">
    <source>
        <dbReference type="SAM" id="Phobius"/>
    </source>
</evidence>
<proteinExistence type="predicted"/>
<dbReference type="EMBL" id="JACNQW010000033">
    <property type="protein sequence ID" value="MBC5048895.1"/>
    <property type="molecule type" value="Genomic_DNA"/>
</dbReference>
<dbReference type="AlphaFoldDB" id="A0A8H9ZSW6"/>
<keyword evidence="1" id="KW-1133">Transmembrane helix</keyword>
<reference evidence="2" key="1">
    <citation type="submission" date="2020-08" db="EMBL/GenBank/DDBJ databases">
        <title>Genomic evolution and epidemiology of Klebsiella pneumoniae from a major hospital in Beijing, China, over a fifteen-year period: dissemination of known and novel high-risk clones.</title>
        <authorList>
            <person name="Palmieri M."/>
        </authorList>
    </citation>
    <scope>NUCLEOTIDE SEQUENCE</scope>
    <source>
        <strain evidence="2">K7050</strain>
    </source>
</reference>
<comment type="caution">
    <text evidence="2">The sequence shown here is derived from an EMBL/GenBank/DDBJ whole genome shotgun (WGS) entry which is preliminary data.</text>
</comment>
<keyword evidence="1" id="KW-0812">Transmembrane</keyword>
<dbReference type="Proteomes" id="UP000646540">
    <property type="component" value="Unassembled WGS sequence"/>
</dbReference>
<gene>
    <name evidence="2" type="ORF">H8L09_26475</name>
</gene>
<sequence>MSLGEIVSPLGALLRLILTLGQKKKRPERQLEARLITRGIVAEIPKDIPYYITAEDGSQEKGIYVIGLLIWNRGTLPVVENDFLPSSPLTVKVSDQAKIIGSRILAVEDEVCCSCQQLSAQELQIHFDCLNSEEYLVLPLFITGNPYVNVELTGRIIGQSHPIDQTAAEVKANILERLASLIVLIFVLNMLPGFFICGALIIKEYGLHVFMNDFESISIWYSTPFFFGAAAIFMFLLSRTAYWFERRAYPEGYPLESDLEPPLHKSITGLCKCIFHGKKIRLSTSLFSWGKPVIMAEKRVRRRSINDWVK</sequence>
<organism evidence="2 3">
    <name type="scientific">Klebsiella quasipneumoniae</name>
    <dbReference type="NCBI Taxonomy" id="1463165"/>
    <lineage>
        <taxon>Bacteria</taxon>
        <taxon>Pseudomonadati</taxon>
        <taxon>Pseudomonadota</taxon>
        <taxon>Gammaproteobacteria</taxon>
        <taxon>Enterobacterales</taxon>
        <taxon>Enterobacteriaceae</taxon>
        <taxon>Klebsiella/Raoultella group</taxon>
        <taxon>Klebsiella</taxon>
        <taxon>Klebsiella pneumoniae complex</taxon>
    </lineage>
</organism>
<feature type="transmembrane region" description="Helical" evidence="1">
    <location>
        <begin position="217"/>
        <end position="237"/>
    </location>
</feature>
<name>A0A8H9ZSW6_9ENTR</name>
<keyword evidence="1" id="KW-0472">Membrane</keyword>